<evidence type="ECO:0000313" key="5">
    <source>
        <dbReference type="Proteomes" id="UP000250086"/>
    </source>
</evidence>
<feature type="transmembrane region" description="Helical" evidence="1">
    <location>
        <begin position="95"/>
        <end position="114"/>
    </location>
</feature>
<keyword evidence="5" id="KW-1185">Reference proteome</keyword>
<dbReference type="GO" id="GO:0016747">
    <property type="term" value="F:acyltransferase activity, transferring groups other than amino-acyl groups"/>
    <property type="evidence" value="ECO:0007669"/>
    <property type="project" value="InterPro"/>
</dbReference>
<evidence type="ECO:0000313" key="4">
    <source>
        <dbReference type="EMBL" id="SPT68889.1"/>
    </source>
</evidence>
<feature type="domain" description="Acyltransferase 3" evidence="2">
    <location>
        <begin position="7"/>
        <end position="334"/>
    </location>
</feature>
<dbReference type="GO" id="GO:0000271">
    <property type="term" value="P:polysaccharide biosynthetic process"/>
    <property type="evidence" value="ECO:0007669"/>
    <property type="project" value="TreeGrafter"/>
</dbReference>
<dbReference type="PANTHER" id="PTHR23028">
    <property type="entry name" value="ACETYLTRANSFERASE"/>
    <property type="match status" value="1"/>
</dbReference>
<feature type="transmembrane region" description="Helical" evidence="1">
    <location>
        <begin position="164"/>
        <end position="181"/>
    </location>
</feature>
<organism evidence="4 5">
    <name type="scientific">Anaerobiospirillum thomasii</name>
    <dbReference type="NCBI Taxonomy" id="179995"/>
    <lineage>
        <taxon>Bacteria</taxon>
        <taxon>Pseudomonadati</taxon>
        <taxon>Pseudomonadota</taxon>
        <taxon>Gammaproteobacteria</taxon>
        <taxon>Aeromonadales</taxon>
        <taxon>Succinivibrionaceae</taxon>
        <taxon>Anaerobiospirillum</taxon>
    </lineage>
</organism>
<feature type="domain" description="SGNH" evidence="3">
    <location>
        <begin position="405"/>
        <end position="670"/>
    </location>
</feature>
<feature type="transmembrane region" description="Helical" evidence="1">
    <location>
        <begin position="352"/>
        <end position="370"/>
    </location>
</feature>
<gene>
    <name evidence="4" type="primary">oatA_2</name>
    <name evidence="4" type="ORF">NCTC13093_00235</name>
</gene>
<feature type="transmembrane region" description="Helical" evidence="1">
    <location>
        <begin position="50"/>
        <end position="74"/>
    </location>
</feature>
<reference evidence="4 5" key="1">
    <citation type="submission" date="2018-06" db="EMBL/GenBank/DDBJ databases">
        <authorList>
            <consortium name="Pathogen Informatics"/>
            <person name="Doyle S."/>
        </authorList>
    </citation>
    <scope>NUCLEOTIDE SEQUENCE [LARGE SCALE GENOMIC DNA]</scope>
    <source>
        <strain evidence="4 5">NCTC13093</strain>
    </source>
</reference>
<keyword evidence="1" id="KW-1133">Transmembrane helix</keyword>
<dbReference type="Pfam" id="PF19040">
    <property type="entry name" value="SGNH"/>
    <property type="match status" value="1"/>
</dbReference>
<dbReference type="EMBL" id="UAPV01000001">
    <property type="protein sequence ID" value="SPT68889.1"/>
    <property type="molecule type" value="Genomic_DNA"/>
</dbReference>
<feature type="transmembrane region" description="Helical" evidence="1">
    <location>
        <begin position="188"/>
        <end position="206"/>
    </location>
</feature>
<dbReference type="SUPFAM" id="SSF52266">
    <property type="entry name" value="SGNH hydrolase"/>
    <property type="match status" value="1"/>
</dbReference>
<dbReference type="InterPro" id="IPR002656">
    <property type="entry name" value="Acyl_transf_3_dom"/>
</dbReference>
<evidence type="ECO:0000259" key="2">
    <source>
        <dbReference type="Pfam" id="PF01757"/>
    </source>
</evidence>
<evidence type="ECO:0000256" key="1">
    <source>
        <dbReference type="SAM" id="Phobius"/>
    </source>
</evidence>
<dbReference type="InterPro" id="IPR050879">
    <property type="entry name" value="Acyltransferase_3"/>
</dbReference>
<keyword evidence="4" id="KW-0808">Transferase</keyword>
<name>A0A2X0V2X2_9GAMM</name>
<dbReference type="EC" id="2.3.1.-" evidence="4"/>
<feature type="transmembrane region" description="Helical" evidence="1">
    <location>
        <begin position="262"/>
        <end position="283"/>
    </location>
</feature>
<feature type="transmembrane region" description="Helical" evidence="1">
    <location>
        <begin position="237"/>
        <end position="256"/>
    </location>
</feature>
<protein>
    <submittedName>
        <fullName evidence="4">O-acetyltransferase OatA</fullName>
        <ecNumber evidence="4">2.3.1.-</ecNumber>
    </submittedName>
</protein>
<dbReference type="Pfam" id="PF01757">
    <property type="entry name" value="Acyl_transf_3"/>
    <property type="match status" value="1"/>
</dbReference>
<dbReference type="InterPro" id="IPR043968">
    <property type="entry name" value="SGNH"/>
</dbReference>
<keyword evidence="1" id="KW-0812">Transmembrane</keyword>
<proteinExistence type="predicted"/>
<sequence length="685" mass="78865">MKEFRKDIAGLRALAVLLVIIFHLGVFIKLEPDFSSYALFELLNQYVTAGFLGVDVFFVISGFLMTSIIFNKVLSDNVKPHLAVWNFWKSRAKRIVPALIVAGIFFFIIVVQLFEPNRLAQFAKEIRDALSFISNFRFARDEGYFAQSALEKVWLHTWSLSVEWQFYILYPLILLAAKKFLGIEKTKFVVVFLTLLSIAISLILPMSTKSYYMLHIRAWEMLAGGIVYLYPYKFKDIFKLPLQIVGLILIIVSVVANKEQPIWNLSVPALAVAGCALVLWTNCKNILLDNKVSQYIGNISYSLYIYHWPVLVILSLLGLLNPFAAILIIVSLSVLSYHLIEKRRTYSYKTFAIYALSLGLFIQVSKSYGWEWRFSPQDYDFKYHTVKITAQSWELGYDFLHEENDVRYKDVLLMGDSHGAQYAYSLDKAYSKGIIHSTASSFINFKNLIIAAEKKYIEDYENRILDYVKYRESTLESLKSGSFVVVSQYISAYEDFYNKASSDRNLAVLCFYNGKKCNPDVLSYQDVIYQDISTLAKKYSDLNFILLGDNFKTQKTLKFKVFTLLNMPLSKVYSNFLFDVILNNQSKLGSANSDISRFGEVKFDFTNYDEYNEIYKRVAKENSNVFFLDSNIALCKSNLCKVVDDELNSLFADEHHLTIAGANLVVPHILKLIDEIRSKQLKDRH</sequence>
<keyword evidence="4" id="KW-0012">Acyltransferase</keyword>
<feature type="transmembrane region" description="Helical" evidence="1">
    <location>
        <begin position="12"/>
        <end position="30"/>
    </location>
</feature>
<dbReference type="AlphaFoldDB" id="A0A2X0V2X2"/>
<dbReference type="PANTHER" id="PTHR23028:SF53">
    <property type="entry name" value="ACYL_TRANSF_3 DOMAIN-CONTAINING PROTEIN"/>
    <property type="match status" value="1"/>
</dbReference>
<accession>A0A2X0V2X2</accession>
<evidence type="ECO:0000259" key="3">
    <source>
        <dbReference type="Pfam" id="PF19040"/>
    </source>
</evidence>
<dbReference type="RefSeq" id="WP_113743106.1">
    <property type="nucleotide sequence ID" value="NZ_UAPV01000001.1"/>
</dbReference>
<dbReference type="GO" id="GO:0016020">
    <property type="term" value="C:membrane"/>
    <property type="evidence" value="ECO:0007669"/>
    <property type="project" value="TreeGrafter"/>
</dbReference>
<keyword evidence="1" id="KW-0472">Membrane</keyword>
<dbReference type="Proteomes" id="UP000250086">
    <property type="component" value="Unassembled WGS sequence"/>
</dbReference>